<dbReference type="OrthoDB" id="5369336at2759"/>
<gene>
    <name evidence="1" type="ORF">SOCG_02376</name>
</gene>
<keyword evidence="2" id="KW-1185">Reference proteome</keyword>
<evidence type="ECO:0008006" key="3">
    <source>
        <dbReference type="Google" id="ProtNLM"/>
    </source>
</evidence>
<protein>
    <recommendedName>
        <fullName evidence="3">CCR4-NOT transcription complex subunit 11</fullName>
    </recommendedName>
</protein>
<dbReference type="EMBL" id="KE503206">
    <property type="protein sequence ID" value="EPX74896.1"/>
    <property type="molecule type" value="Genomic_DNA"/>
</dbReference>
<dbReference type="GeneID" id="25031353"/>
<reference evidence="1 2" key="1">
    <citation type="journal article" date="2011" name="Science">
        <title>Comparative functional genomics of the fission yeasts.</title>
        <authorList>
            <person name="Rhind N."/>
            <person name="Chen Z."/>
            <person name="Yassour M."/>
            <person name="Thompson D.A."/>
            <person name="Haas B.J."/>
            <person name="Habib N."/>
            <person name="Wapinski I."/>
            <person name="Roy S."/>
            <person name="Lin M.F."/>
            <person name="Heiman D.I."/>
            <person name="Young S.K."/>
            <person name="Furuya K."/>
            <person name="Guo Y."/>
            <person name="Pidoux A."/>
            <person name="Chen H.M."/>
            <person name="Robbertse B."/>
            <person name="Goldberg J.M."/>
            <person name="Aoki K."/>
            <person name="Bayne E.H."/>
            <person name="Berlin A.M."/>
            <person name="Desjardins C.A."/>
            <person name="Dobbs E."/>
            <person name="Dukaj L."/>
            <person name="Fan L."/>
            <person name="FitzGerald M.G."/>
            <person name="French C."/>
            <person name="Gujja S."/>
            <person name="Hansen K."/>
            <person name="Keifenheim D."/>
            <person name="Levin J.Z."/>
            <person name="Mosher R.A."/>
            <person name="Mueller C.A."/>
            <person name="Pfiffner J."/>
            <person name="Priest M."/>
            <person name="Russ C."/>
            <person name="Smialowska A."/>
            <person name="Swoboda P."/>
            <person name="Sykes S.M."/>
            <person name="Vaughn M."/>
            <person name="Vengrova S."/>
            <person name="Yoder R."/>
            <person name="Zeng Q."/>
            <person name="Allshire R."/>
            <person name="Baulcombe D."/>
            <person name="Birren B.W."/>
            <person name="Brown W."/>
            <person name="Ekwall K."/>
            <person name="Kellis M."/>
            <person name="Leatherwood J."/>
            <person name="Levin H."/>
            <person name="Margalit H."/>
            <person name="Martienssen R."/>
            <person name="Nieduszynski C.A."/>
            <person name="Spatafora J.W."/>
            <person name="Friedman N."/>
            <person name="Dalgaard J.Z."/>
            <person name="Baumann P."/>
            <person name="Niki H."/>
            <person name="Regev A."/>
            <person name="Nusbaum C."/>
        </authorList>
    </citation>
    <scope>NUCLEOTIDE SEQUENCE [LARGE SCALE GENOMIC DNA]</scope>
    <source>
        <strain evidence="2">yFS286</strain>
    </source>
</reference>
<dbReference type="RefSeq" id="XP_013016323.1">
    <property type="nucleotide sequence ID" value="XM_013160869.1"/>
</dbReference>
<dbReference type="AlphaFoldDB" id="S9Q0T0"/>
<evidence type="ECO:0000313" key="2">
    <source>
        <dbReference type="Proteomes" id="UP000016088"/>
    </source>
</evidence>
<name>S9Q0T0_SCHOY</name>
<proteinExistence type="predicted"/>
<accession>S9Q0T0</accession>
<dbReference type="HOGENOM" id="CLU_826815_0_0_1"/>
<evidence type="ECO:0000313" key="1">
    <source>
        <dbReference type="EMBL" id="EPX74896.1"/>
    </source>
</evidence>
<sequence>MFQEEWKVKSFLEIGLDYQKEHPDLANKFQNALQLMDFADHTDEPNSLVIADYLIWFNYKNVPLKENPFLAHLFHTWSQTSCLGRQYLLANILSGRIQKSTISPIELVYSTTREDVLDENSLIDQSDLRQWLEQQELLPETTSSNSTSSIWLTGTERALTSDEVVCFLNSLPRFSDSDVPTVKQMETFILFNLSHASDIFSNLVFRSEPNFNQRFLKNLSSLPIAVCNIEVLIQMLLSHPNLTSSMTSSGSFVYELLSSFTFQISNCDQYEKERIAHIGSSFFLKALDIPDIKNILMSDLYFDLQSFCMAALPQSATLYQKVKVMEKFT</sequence>
<dbReference type="OMA" id="DLQSFCM"/>
<organism evidence="1 2">
    <name type="scientific">Schizosaccharomyces octosporus (strain yFS286)</name>
    <name type="common">Fission yeast</name>
    <name type="synonym">Octosporomyces octosporus</name>
    <dbReference type="NCBI Taxonomy" id="483514"/>
    <lineage>
        <taxon>Eukaryota</taxon>
        <taxon>Fungi</taxon>
        <taxon>Dikarya</taxon>
        <taxon>Ascomycota</taxon>
        <taxon>Taphrinomycotina</taxon>
        <taxon>Schizosaccharomycetes</taxon>
        <taxon>Schizosaccharomycetales</taxon>
        <taxon>Schizosaccharomycetaceae</taxon>
        <taxon>Schizosaccharomyces</taxon>
    </lineage>
</organism>
<dbReference type="Proteomes" id="UP000016088">
    <property type="component" value="Unassembled WGS sequence"/>
</dbReference>
<dbReference type="VEuPathDB" id="FungiDB:SOCG_02376"/>